<dbReference type="InterPro" id="IPR018097">
    <property type="entry name" value="EGF_Ca-bd_CS"/>
</dbReference>
<feature type="domain" description="Wall-associated receptor kinase galacturonan-binding" evidence="6">
    <location>
        <begin position="30"/>
        <end position="83"/>
    </location>
</feature>
<comment type="caution">
    <text evidence="7">The sequence shown here is derived from an EMBL/GenBank/DDBJ whole genome shotgun (WGS) entry which is preliminary data.</text>
</comment>
<name>A0ABD1HBU3_SALDI</name>
<dbReference type="InterPro" id="IPR025287">
    <property type="entry name" value="WAK_GUB"/>
</dbReference>
<keyword evidence="4" id="KW-1133">Transmembrane helix</keyword>
<keyword evidence="2 5" id="KW-0732">Signal</keyword>
<feature type="transmembrane region" description="Helical" evidence="4">
    <location>
        <begin position="361"/>
        <end position="380"/>
    </location>
</feature>
<evidence type="ECO:0000259" key="6">
    <source>
        <dbReference type="Pfam" id="PF13947"/>
    </source>
</evidence>
<sequence>MLFPSMLGFISFLLCLTTTTSQEISIMKGCQTKCGDVTIPYPFGIGPGCSANSSFAITCNTTTTPPTPFLSSINRQVVNISVHGVVIVNQPVSPINCSSESEIASGSLPMSLEGSPFAISPHHNSLAVLGCGNSVWLMANETTVAGGCATLCQASSSTTNSICDGLNCCKAAIPAPLQTFQFTYRSSNKDGPGLCGYAFPVDKKWLEQDYKGLHTNPYDQEFVSVPLVLEWELEHPKINMLAVCNRAANYQSISSNDAYTDPSMMLYRMNYYNQREHEYVSSTGYCTCQSGFQGNPYVDEGCVDIDECASHTTVTFPVCTREGVCVNRTIDFQCGSGTCVNEVGGFSCRYLDEEGYSKTKIAFISIGMLLLIVVAFKVAGYTRQRNTMKRNGGLELSFTDYKELENATGI</sequence>
<evidence type="ECO:0000256" key="4">
    <source>
        <dbReference type="SAM" id="Phobius"/>
    </source>
</evidence>
<comment type="subcellular location">
    <subcellularLocation>
        <location evidence="1">Membrane</location>
        <topology evidence="1">Single-pass membrane protein</topology>
    </subcellularLocation>
</comment>
<evidence type="ECO:0000256" key="1">
    <source>
        <dbReference type="ARBA" id="ARBA00004167"/>
    </source>
</evidence>
<dbReference type="GO" id="GO:0004674">
    <property type="term" value="F:protein serine/threonine kinase activity"/>
    <property type="evidence" value="ECO:0007669"/>
    <property type="project" value="UniProtKB-KW"/>
</dbReference>
<dbReference type="Pfam" id="PF13947">
    <property type="entry name" value="GUB_WAK_bind"/>
    <property type="match status" value="1"/>
</dbReference>
<accession>A0ABD1HBU3</accession>
<keyword evidence="8" id="KW-1185">Reference proteome</keyword>
<dbReference type="Proteomes" id="UP001567538">
    <property type="component" value="Unassembled WGS sequence"/>
</dbReference>
<dbReference type="GO" id="GO:0016020">
    <property type="term" value="C:membrane"/>
    <property type="evidence" value="ECO:0007669"/>
    <property type="project" value="UniProtKB-SubCell"/>
</dbReference>
<dbReference type="PANTHER" id="PTHR33491">
    <property type="entry name" value="OSJNBA0016N04.9 PROTEIN"/>
    <property type="match status" value="1"/>
</dbReference>
<dbReference type="EC" id="2.7.11.1" evidence="7"/>
<keyword evidence="7" id="KW-0418">Kinase</keyword>
<organism evidence="7 8">
    <name type="scientific">Salvia divinorum</name>
    <name type="common">Maria pastora</name>
    <name type="synonym">Diviner's sage</name>
    <dbReference type="NCBI Taxonomy" id="28513"/>
    <lineage>
        <taxon>Eukaryota</taxon>
        <taxon>Viridiplantae</taxon>
        <taxon>Streptophyta</taxon>
        <taxon>Embryophyta</taxon>
        <taxon>Tracheophyta</taxon>
        <taxon>Spermatophyta</taxon>
        <taxon>Magnoliopsida</taxon>
        <taxon>eudicotyledons</taxon>
        <taxon>Gunneridae</taxon>
        <taxon>Pentapetalae</taxon>
        <taxon>asterids</taxon>
        <taxon>lamiids</taxon>
        <taxon>Lamiales</taxon>
        <taxon>Lamiaceae</taxon>
        <taxon>Nepetoideae</taxon>
        <taxon>Mentheae</taxon>
        <taxon>Salviinae</taxon>
        <taxon>Salvia</taxon>
        <taxon>Salvia subgen. Calosphace</taxon>
    </lineage>
</organism>
<dbReference type="EMBL" id="JBEAFC010000006">
    <property type="protein sequence ID" value="KAL1553634.1"/>
    <property type="molecule type" value="Genomic_DNA"/>
</dbReference>
<keyword evidence="7" id="KW-0723">Serine/threonine-protein kinase</keyword>
<keyword evidence="4" id="KW-0472">Membrane</keyword>
<keyword evidence="3" id="KW-1015">Disulfide bond</keyword>
<reference evidence="7 8" key="1">
    <citation type="submission" date="2024-06" db="EMBL/GenBank/DDBJ databases">
        <title>A chromosome level genome sequence of Diviner's sage (Salvia divinorum).</title>
        <authorList>
            <person name="Ford S.A."/>
            <person name="Ro D.-K."/>
            <person name="Ness R.W."/>
            <person name="Phillips M.A."/>
        </authorList>
    </citation>
    <scope>NUCLEOTIDE SEQUENCE [LARGE SCALE GENOMIC DNA]</scope>
    <source>
        <strain evidence="7">SAF-2024a</strain>
        <tissue evidence="7">Leaf</tissue>
    </source>
</reference>
<evidence type="ECO:0000256" key="5">
    <source>
        <dbReference type="SAM" id="SignalP"/>
    </source>
</evidence>
<gene>
    <name evidence="7" type="ORF">AAHA92_14284</name>
</gene>
<evidence type="ECO:0000313" key="7">
    <source>
        <dbReference type="EMBL" id="KAL1553634.1"/>
    </source>
</evidence>
<feature type="signal peptide" evidence="5">
    <location>
        <begin position="1"/>
        <end position="21"/>
    </location>
</feature>
<keyword evidence="4" id="KW-0812">Transmembrane</keyword>
<evidence type="ECO:0000256" key="3">
    <source>
        <dbReference type="ARBA" id="ARBA00023157"/>
    </source>
</evidence>
<dbReference type="Gene3D" id="2.10.25.10">
    <property type="entry name" value="Laminin"/>
    <property type="match status" value="1"/>
</dbReference>
<protein>
    <submittedName>
        <fullName evidence="7">Non-specific serine/threonine protein kinase</fullName>
        <ecNumber evidence="7">2.7.11.1</ecNumber>
    </submittedName>
</protein>
<proteinExistence type="predicted"/>
<feature type="chain" id="PRO_5044854827" evidence="5">
    <location>
        <begin position="22"/>
        <end position="410"/>
    </location>
</feature>
<dbReference type="PROSITE" id="PS01187">
    <property type="entry name" value="EGF_CA"/>
    <property type="match status" value="1"/>
</dbReference>
<evidence type="ECO:0000256" key="2">
    <source>
        <dbReference type="ARBA" id="ARBA00022729"/>
    </source>
</evidence>
<keyword evidence="7" id="KW-0808">Transferase</keyword>
<evidence type="ECO:0000313" key="8">
    <source>
        <dbReference type="Proteomes" id="UP001567538"/>
    </source>
</evidence>
<dbReference type="AlphaFoldDB" id="A0ABD1HBU3"/>